<evidence type="ECO:0000256" key="9">
    <source>
        <dbReference type="ARBA" id="ARBA00023316"/>
    </source>
</evidence>
<dbReference type="GO" id="GO:0005737">
    <property type="term" value="C:cytoplasm"/>
    <property type="evidence" value="ECO:0007669"/>
    <property type="project" value="UniProtKB-SubCell"/>
</dbReference>
<dbReference type="AlphaFoldDB" id="A0A9D1CG96"/>
<dbReference type="EMBL" id="DVFO01000021">
    <property type="protein sequence ID" value="HIQ60425.1"/>
    <property type="molecule type" value="Genomic_DNA"/>
</dbReference>
<sequence length="417" mass="43971">MSVMYIQGGAPLEGAWRVQGAKNSVLPVLAGCLLAPQPVAIRNCPRLSDVDAAVDILQHLGASCRWEGEELVVDAGQASGTAIDEGRMRAMRSSIMFLGPLAARMGEATLTYPGGCELGPRPIDLHLEALRAMGCQVEEQDGTITCRGRPRGGVVTLRFPSVGATENAMLCGAGAVEDTTIVNAAREPEIVQLQQFLNALGGEVTGAGGSVITVRGGRPLHGGAISILGDRIVAATLLSGVAAAGGEVELQGVDWRHLSTVLQLFEQGGCRVRSAPGRIWFCRRGDIPMKSVGPVATAPYPGFPTDAQAPVMAAFATARGTTIFQETMFSRRFGHVPELREMGADISLHGQGAWVRGVKRLHGAQVSATDLRGGGALAVAALGAQGETQLRGVEHIDRGYERLEEMFNRLGAQIQRR</sequence>
<dbReference type="GO" id="GO:0008760">
    <property type="term" value="F:UDP-N-acetylglucosamine 1-carboxyvinyltransferase activity"/>
    <property type="evidence" value="ECO:0007669"/>
    <property type="project" value="UniProtKB-UniRule"/>
</dbReference>
<protein>
    <recommendedName>
        <fullName evidence="12">UDP-N-acetylglucosamine 1-carboxyvinyltransferase</fullName>
        <ecNumber evidence="12">2.5.1.7</ecNumber>
    </recommendedName>
    <alternativeName>
        <fullName evidence="12">Enoylpyruvate transferase</fullName>
    </alternativeName>
    <alternativeName>
        <fullName evidence="12">UDP-N-acetylglucosamine enolpyruvyl transferase</fullName>
        <shortName evidence="12">EPT</shortName>
    </alternativeName>
</protein>
<reference evidence="14" key="1">
    <citation type="submission" date="2020-10" db="EMBL/GenBank/DDBJ databases">
        <authorList>
            <person name="Gilroy R."/>
        </authorList>
    </citation>
    <scope>NUCLEOTIDE SEQUENCE</scope>
    <source>
        <strain evidence="14">ChiGjej2B2-12916</strain>
    </source>
</reference>
<feature type="modified residue" description="2-(S-cysteinyl)pyruvic acid O-phosphothioketal" evidence="12">
    <location>
        <position position="116"/>
    </location>
</feature>
<keyword evidence="8 12" id="KW-0131">Cell cycle</keyword>
<keyword evidence="7 12" id="KW-0573">Peptidoglycan synthesis</keyword>
<name>A0A9D1CG96_9FIRM</name>
<dbReference type="GO" id="GO:0071555">
    <property type="term" value="P:cell wall organization"/>
    <property type="evidence" value="ECO:0007669"/>
    <property type="project" value="UniProtKB-KW"/>
</dbReference>
<feature type="active site" description="Proton donor" evidence="12">
    <location>
        <position position="116"/>
    </location>
</feature>
<feature type="binding site" evidence="12">
    <location>
        <position position="328"/>
    </location>
    <ligand>
        <name>UDP-N-acetyl-alpha-D-glucosamine</name>
        <dbReference type="ChEBI" id="CHEBI:57705"/>
    </ligand>
</feature>
<keyword evidence="4 12" id="KW-0132">Cell division</keyword>
<dbReference type="Proteomes" id="UP000886879">
    <property type="component" value="Unassembled WGS sequence"/>
</dbReference>
<proteinExistence type="inferred from homology"/>
<evidence type="ECO:0000256" key="4">
    <source>
        <dbReference type="ARBA" id="ARBA00022618"/>
    </source>
</evidence>
<dbReference type="GO" id="GO:0008360">
    <property type="term" value="P:regulation of cell shape"/>
    <property type="evidence" value="ECO:0007669"/>
    <property type="project" value="UniProtKB-KW"/>
</dbReference>
<evidence type="ECO:0000256" key="6">
    <source>
        <dbReference type="ARBA" id="ARBA00022960"/>
    </source>
</evidence>
<evidence type="ECO:0000256" key="7">
    <source>
        <dbReference type="ARBA" id="ARBA00022984"/>
    </source>
</evidence>
<dbReference type="HAMAP" id="MF_00111">
    <property type="entry name" value="MurA"/>
    <property type="match status" value="1"/>
</dbReference>
<feature type="binding site" evidence="12">
    <location>
        <position position="306"/>
    </location>
    <ligand>
        <name>UDP-N-acetyl-alpha-D-glucosamine</name>
        <dbReference type="ChEBI" id="CHEBI:57705"/>
    </ligand>
</feature>
<dbReference type="InterPro" id="IPR013792">
    <property type="entry name" value="RNA3'P_cycl/enolpyr_Trfase_a/b"/>
</dbReference>
<dbReference type="InterPro" id="IPR001986">
    <property type="entry name" value="Enolpyruvate_Tfrase_dom"/>
</dbReference>
<evidence type="ECO:0000256" key="5">
    <source>
        <dbReference type="ARBA" id="ARBA00022679"/>
    </source>
</evidence>
<keyword evidence="9 12" id="KW-0961">Cell wall biogenesis/degradation</keyword>
<keyword evidence="3 12" id="KW-0963">Cytoplasm</keyword>
<dbReference type="Gene3D" id="3.65.10.10">
    <property type="entry name" value="Enolpyruvate transferase domain"/>
    <property type="match status" value="2"/>
</dbReference>
<dbReference type="PANTHER" id="PTHR43783">
    <property type="entry name" value="UDP-N-ACETYLGLUCOSAMINE 1-CARBOXYVINYLTRANSFERASE"/>
    <property type="match status" value="1"/>
</dbReference>
<feature type="domain" description="Enolpyruvate transferase" evidence="13">
    <location>
        <begin position="7"/>
        <end position="405"/>
    </location>
</feature>
<dbReference type="NCBIfam" id="TIGR01072">
    <property type="entry name" value="murA"/>
    <property type="match status" value="1"/>
</dbReference>
<evidence type="ECO:0000256" key="12">
    <source>
        <dbReference type="HAMAP-Rule" id="MF_00111"/>
    </source>
</evidence>
<gene>
    <name evidence="12 14" type="primary">murA</name>
    <name evidence="14" type="ORF">IAD31_02365</name>
</gene>
<evidence type="ECO:0000256" key="8">
    <source>
        <dbReference type="ARBA" id="ARBA00023306"/>
    </source>
</evidence>
<comment type="function">
    <text evidence="12">Cell wall formation. Adds enolpyruvyl to UDP-N-acetylglucosamine.</text>
</comment>
<evidence type="ECO:0000259" key="13">
    <source>
        <dbReference type="Pfam" id="PF00275"/>
    </source>
</evidence>
<comment type="caution">
    <text evidence="14">The sequence shown here is derived from an EMBL/GenBank/DDBJ whole genome shotgun (WGS) entry which is preliminary data.</text>
</comment>
<feature type="binding site" evidence="12">
    <location>
        <position position="92"/>
    </location>
    <ligand>
        <name>UDP-N-acetyl-alpha-D-glucosamine</name>
        <dbReference type="ChEBI" id="CHEBI:57705"/>
    </ligand>
</feature>
<comment type="caution">
    <text evidence="12">Lacks conserved residue(s) required for the propagation of feature annotation.</text>
</comment>
<keyword evidence="6 12" id="KW-0133">Cell shape</keyword>
<evidence type="ECO:0000256" key="2">
    <source>
        <dbReference type="ARBA" id="ARBA00004752"/>
    </source>
</evidence>
<comment type="catalytic activity">
    <reaction evidence="11 12">
        <text>phosphoenolpyruvate + UDP-N-acetyl-alpha-D-glucosamine = UDP-N-acetyl-3-O-(1-carboxyvinyl)-alpha-D-glucosamine + phosphate</text>
        <dbReference type="Rhea" id="RHEA:18681"/>
        <dbReference type="ChEBI" id="CHEBI:43474"/>
        <dbReference type="ChEBI" id="CHEBI:57705"/>
        <dbReference type="ChEBI" id="CHEBI:58702"/>
        <dbReference type="ChEBI" id="CHEBI:68483"/>
        <dbReference type="EC" id="2.5.1.7"/>
    </reaction>
</comment>
<organism evidence="14 15">
    <name type="scientific">Candidatus Enterenecus faecium</name>
    <dbReference type="NCBI Taxonomy" id="2840780"/>
    <lineage>
        <taxon>Bacteria</taxon>
        <taxon>Bacillati</taxon>
        <taxon>Bacillota</taxon>
        <taxon>Clostridia</taxon>
        <taxon>Eubacteriales</taxon>
        <taxon>Candidatus Enterenecus</taxon>
    </lineage>
</organism>
<dbReference type="GO" id="GO:0019277">
    <property type="term" value="P:UDP-N-acetylgalactosamine biosynthetic process"/>
    <property type="evidence" value="ECO:0007669"/>
    <property type="project" value="InterPro"/>
</dbReference>
<dbReference type="CDD" id="cd01555">
    <property type="entry name" value="UdpNAET"/>
    <property type="match status" value="1"/>
</dbReference>
<feature type="binding site" evidence="12">
    <location>
        <begin position="22"/>
        <end position="23"/>
    </location>
    <ligand>
        <name>phosphoenolpyruvate</name>
        <dbReference type="ChEBI" id="CHEBI:58702"/>
    </ligand>
</feature>
<comment type="subcellular location">
    <subcellularLocation>
        <location evidence="1 12">Cytoplasm</location>
    </subcellularLocation>
</comment>
<evidence type="ECO:0000256" key="3">
    <source>
        <dbReference type="ARBA" id="ARBA00022490"/>
    </source>
</evidence>
<dbReference type="PANTHER" id="PTHR43783:SF1">
    <property type="entry name" value="UDP-N-ACETYLGLUCOSAMINE 1-CARBOXYVINYLTRANSFERASE"/>
    <property type="match status" value="1"/>
</dbReference>
<dbReference type="Pfam" id="PF00275">
    <property type="entry name" value="EPSP_synthase"/>
    <property type="match status" value="1"/>
</dbReference>
<dbReference type="InterPro" id="IPR036968">
    <property type="entry name" value="Enolpyruvate_Tfrase_sf"/>
</dbReference>
<evidence type="ECO:0000256" key="10">
    <source>
        <dbReference type="ARBA" id="ARBA00038367"/>
    </source>
</evidence>
<evidence type="ECO:0000256" key="1">
    <source>
        <dbReference type="ARBA" id="ARBA00004496"/>
    </source>
</evidence>
<evidence type="ECO:0000256" key="11">
    <source>
        <dbReference type="ARBA" id="ARBA00047527"/>
    </source>
</evidence>
<dbReference type="InterPro" id="IPR005750">
    <property type="entry name" value="UDP_GlcNAc_COvinyl_MurA"/>
</dbReference>
<keyword evidence="5 12" id="KW-0808">Transferase</keyword>
<dbReference type="GO" id="GO:0009252">
    <property type="term" value="P:peptidoglycan biosynthetic process"/>
    <property type="evidence" value="ECO:0007669"/>
    <property type="project" value="UniProtKB-UniRule"/>
</dbReference>
<dbReference type="SUPFAM" id="SSF55205">
    <property type="entry name" value="EPT/RTPC-like"/>
    <property type="match status" value="1"/>
</dbReference>
<reference evidence="14" key="2">
    <citation type="journal article" date="2021" name="PeerJ">
        <title>Extensive microbial diversity within the chicken gut microbiome revealed by metagenomics and culture.</title>
        <authorList>
            <person name="Gilroy R."/>
            <person name="Ravi A."/>
            <person name="Getino M."/>
            <person name="Pursley I."/>
            <person name="Horton D.L."/>
            <person name="Alikhan N.F."/>
            <person name="Baker D."/>
            <person name="Gharbi K."/>
            <person name="Hall N."/>
            <person name="Watson M."/>
            <person name="Adriaenssens E.M."/>
            <person name="Foster-Nyarko E."/>
            <person name="Jarju S."/>
            <person name="Secka A."/>
            <person name="Antonio M."/>
            <person name="Oren A."/>
            <person name="Chaudhuri R.R."/>
            <person name="La Ragione R."/>
            <person name="Hildebrand F."/>
            <person name="Pallen M.J."/>
        </authorList>
    </citation>
    <scope>NUCLEOTIDE SEQUENCE</scope>
    <source>
        <strain evidence="14">ChiGjej2B2-12916</strain>
    </source>
</reference>
<dbReference type="EC" id="2.5.1.7" evidence="12"/>
<dbReference type="InterPro" id="IPR050068">
    <property type="entry name" value="MurA_subfamily"/>
</dbReference>
<evidence type="ECO:0000313" key="14">
    <source>
        <dbReference type="EMBL" id="HIQ60425.1"/>
    </source>
</evidence>
<keyword evidence="12" id="KW-0670">Pyruvate</keyword>
<dbReference type="NCBIfam" id="NF006873">
    <property type="entry name" value="PRK09369.1"/>
    <property type="match status" value="1"/>
</dbReference>
<comment type="pathway">
    <text evidence="2 12">Cell wall biogenesis; peptidoglycan biosynthesis.</text>
</comment>
<comment type="similarity">
    <text evidence="10 12">Belongs to the EPSP synthase family. MurA subfamily.</text>
</comment>
<evidence type="ECO:0000313" key="15">
    <source>
        <dbReference type="Proteomes" id="UP000886879"/>
    </source>
</evidence>
<accession>A0A9D1CG96</accession>
<feature type="binding site" evidence="12">
    <location>
        <begin position="121"/>
        <end position="125"/>
    </location>
    <ligand>
        <name>UDP-N-acetyl-alpha-D-glucosamine</name>
        <dbReference type="ChEBI" id="CHEBI:57705"/>
    </ligand>
</feature>
<dbReference type="GO" id="GO:0051301">
    <property type="term" value="P:cell division"/>
    <property type="evidence" value="ECO:0007669"/>
    <property type="project" value="UniProtKB-KW"/>
</dbReference>